<keyword evidence="3" id="KW-0325">Glycoprotein</keyword>
<organism evidence="13 14">
    <name type="scientific">Psylliodes chrysocephalus</name>
    <dbReference type="NCBI Taxonomy" id="3402493"/>
    <lineage>
        <taxon>Eukaryota</taxon>
        <taxon>Metazoa</taxon>
        <taxon>Ecdysozoa</taxon>
        <taxon>Arthropoda</taxon>
        <taxon>Hexapoda</taxon>
        <taxon>Insecta</taxon>
        <taxon>Pterygota</taxon>
        <taxon>Neoptera</taxon>
        <taxon>Endopterygota</taxon>
        <taxon>Coleoptera</taxon>
        <taxon>Polyphaga</taxon>
        <taxon>Cucujiformia</taxon>
        <taxon>Chrysomeloidea</taxon>
        <taxon>Chrysomelidae</taxon>
        <taxon>Galerucinae</taxon>
        <taxon>Alticini</taxon>
        <taxon>Psylliodes</taxon>
    </lineage>
</organism>
<evidence type="ECO:0000259" key="11">
    <source>
        <dbReference type="Pfam" id="PF12971"/>
    </source>
</evidence>
<keyword evidence="1 9" id="KW-0732">Signal</keyword>
<evidence type="ECO:0000256" key="3">
    <source>
        <dbReference type="ARBA" id="ARBA00023180"/>
    </source>
</evidence>
<dbReference type="InterPro" id="IPR029018">
    <property type="entry name" value="Hex-like_dom2"/>
</dbReference>
<dbReference type="EC" id="3.2.1.50" evidence="7"/>
<dbReference type="Pfam" id="PF12972">
    <property type="entry name" value="NAGLU_C"/>
    <property type="match status" value="1"/>
</dbReference>
<feature type="chain" id="PRO_5040139943" description="Alpha-N-acetylglucosaminidase" evidence="9">
    <location>
        <begin position="20"/>
        <end position="769"/>
    </location>
</feature>
<feature type="domain" description="Alpha-N-acetylglucosaminidase C-terminal" evidence="12">
    <location>
        <begin position="479"/>
        <end position="737"/>
    </location>
</feature>
<sequence length="769" mass="89920">MGVFMRILTVLYILASVECYKFENTLGHIKPKASPDVQSVAVQQLIQRILHQKALKFSVNVDPQFLVDNKEAFKVFKDRKGIINIVGTSGVAAATGFHHYLKYFCNAHISWEVSQLELPEELPAANITISFNDRFRYYQNTCTTSYSFVWWDWQRWEKHIDWMALNSYNFVLAFNGQEAIWERVYKKLNFSQKDIDEHFTGPAFLSWLRMGNMRGWGGPLSSAWHERSIWLQKKILERMRSLGMIPILPAFAGHLPRAIKRIYPDVNVTKMDIWNNFNDTYCCPYFLDPTEPLFKVIGKMFLEEQIKEFGTDHVYNCDSFNEVDPPTTALNYLSNVGKSIYGAMTESDPDAVWIMQGWLFYNSEYWEDLERAKAFITSVPVGKMIILDLQSEEFPQFDRLQQYFGQPYIWCMLHDFGGTLGMFGSASIVNENVIKARNQENSTMIGTGLTPEGINQNYVIYDLMSESAWRKEPSDLQQWFRNYTIRRYGKVNEDIIRAWQVLKDSVYNFRGLDRMRGKYSITWTPSLDINIWTWYNYSDVFDAWDIFVQNAQELQDSPAFSHDLVDLTRQALQINGDIYYKKIIAAFKAKDYERFYVESRIFKNIFDDLETILSTDKAFLLGPWIESAKKCANNSKERDLFEFNARNQITLWGPNGEIINYANKQWSGIVAKYYKPRWDLFIAAMNASLAKDIPFNEKKVKANMFREVEEPFTFDRSIFPIEPTGNPVQAAKEIHRKWGVHYRKVHPKELEKFVGGNNRREPLVSLIKK</sequence>
<evidence type="ECO:0000256" key="8">
    <source>
        <dbReference type="ARBA" id="ARBA00072202"/>
    </source>
</evidence>
<feature type="domain" description="Alpha-N-acetylglucosaminidase N-terminal" evidence="11">
    <location>
        <begin position="41"/>
        <end position="124"/>
    </location>
</feature>
<evidence type="ECO:0000256" key="5">
    <source>
        <dbReference type="ARBA" id="ARBA00052030"/>
    </source>
</evidence>
<keyword evidence="14" id="KW-1185">Reference proteome</keyword>
<dbReference type="Gene3D" id="3.20.20.80">
    <property type="entry name" value="Glycosidases"/>
    <property type="match status" value="1"/>
</dbReference>
<evidence type="ECO:0000256" key="4">
    <source>
        <dbReference type="ARBA" id="ARBA00023295"/>
    </source>
</evidence>
<dbReference type="Gene3D" id="1.20.120.670">
    <property type="entry name" value="N-acetyl-b-d-glucoasminidase"/>
    <property type="match status" value="1"/>
</dbReference>
<accession>A0A9P0GC70</accession>
<keyword evidence="4" id="KW-0326">Glycosidase</keyword>
<reference evidence="13" key="1">
    <citation type="submission" date="2022-01" db="EMBL/GenBank/DDBJ databases">
        <authorList>
            <person name="King R."/>
        </authorList>
    </citation>
    <scope>NUCLEOTIDE SEQUENCE</scope>
</reference>
<dbReference type="GO" id="GO:0004561">
    <property type="term" value="F:alpha-N-acetylglucosaminidase activity"/>
    <property type="evidence" value="ECO:0007669"/>
    <property type="project" value="UniProtKB-EC"/>
</dbReference>
<dbReference type="InterPro" id="IPR024733">
    <property type="entry name" value="NAGLU_tim-barrel"/>
</dbReference>
<evidence type="ECO:0000256" key="9">
    <source>
        <dbReference type="SAM" id="SignalP"/>
    </source>
</evidence>
<proteinExistence type="inferred from homology"/>
<dbReference type="InterPro" id="IPR007781">
    <property type="entry name" value="NAGLU"/>
</dbReference>
<evidence type="ECO:0000256" key="2">
    <source>
        <dbReference type="ARBA" id="ARBA00022801"/>
    </source>
</evidence>
<protein>
    <recommendedName>
        <fullName evidence="8">Alpha-N-acetylglucosaminidase</fullName>
        <ecNumber evidence="7">3.2.1.50</ecNumber>
    </recommendedName>
</protein>
<dbReference type="GO" id="GO:0048731">
    <property type="term" value="P:system development"/>
    <property type="evidence" value="ECO:0007669"/>
    <property type="project" value="UniProtKB-ARBA"/>
</dbReference>
<dbReference type="PANTHER" id="PTHR12872:SF1">
    <property type="entry name" value="ALPHA-N-ACETYLGLUCOSAMINIDASE"/>
    <property type="match status" value="1"/>
</dbReference>
<evidence type="ECO:0000313" key="13">
    <source>
        <dbReference type="EMBL" id="CAH1105606.1"/>
    </source>
</evidence>
<keyword evidence="2" id="KW-0378">Hydrolase</keyword>
<dbReference type="Proteomes" id="UP001153636">
    <property type="component" value="Chromosome 2"/>
</dbReference>
<dbReference type="Gene3D" id="3.30.379.10">
    <property type="entry name" value="Chitobiase/beta-hexosaminidase domain 2-like"/>
    <property type="match status" value="1"/>
</dbReference>
<evidence type="ECO:0000256" key="7">
    <source>
        <dbReference type="ARBA" id="ARBA00066522"/>
    </source>
</evidence>
<feature type="domain" description="Alpha-N-acetylglucosaminidase tim-barrel" evidence="10">
    <location>
        <begin position="136"/>
        <end position="471"/>
    </location>
</feature>
<evidence type="ECO:0000259" key="12">
    <source>
        <dbReference type="Pfam" id="PF12972"/>
    </source>
</evidence>
<evidence type="ECO:0000256" key="1">
    <source>
        <dbReference type="ARBA" id="ARBA00022729"/>
    </source>
</evidence>
<dbReference type="Pfam" id="PF12971">
    <property type="entry name" value="NAGLU_N"/>
    <property type="match status" value="1"/>
</dbReference>
<evidence type="ECO:0000259" key="10">
    <source>
        <dbReference type="Pfam" id="PF05089"/>
    </source>
</evidence>
<dbReference type="AlphaFoldDB" id="A0A9P0GC70"/>
<dbReference type="EMBL" id="OV651814">
    <property type="protein sequence ID" value="CAH1105606.1"/>
    <property type="molecule type" value="Genomic_DNA"/>
</dbReference>
<dbReference type="OrthoDB" id="64736at2759"/>
<dbReference type="Pfam" id="PF05089">
    <property type="entry name" value="NAGLU"/>
    <property type="match status" value="1"/>
</dbReference>
<comment type="catalytic activity">
    <reaction evidence="5">
        <text>Hydrolysis of terminal non-reducing N-acetyl-D-glucosamine residues in N-acetyl-alpha-D-glucosaminides.</text>
        <dbReference type="EC" id="3.2.1.50"/>
    </reaction>
</comment>
<dbReference type="InterPro" id="IPR024240">
    <property type="entry name" value="NAGLU_N"/>
</dbReference>
<evidence type="ECO:0000313" key="14">
    <source>
        <dbReference type="Proteomes" id="UP001153636"/>
    </source>
</evidence>
<dbReference type="FunFam" id="3.20.20.80:FF:000107">
    <property type="entry name" value="Alpha-N-acetylglucosaminidase family"/>
    <property type="match status" value="1"/>
</dbReference>
<name>A0A9P0GC70_9CUCU</name>
<feature type="signal peptide" evidence="9">
    <location>
        <begin position="1"/>
        <end position="19"/>
    </location>
</feature>
<gene>
    <name evidence="13" type="ORF">PSYICH_LOCUS6745</name>
</gene>
<dbReference type="InterPro" id="IPR024732">
    <property type="entry name" value="NAGLU_C"/>
</dbReference>
<dbReference type="PANTHER" id="PTHR12872">
    <property type="entry name" value="ALPHA-N-ACETYLGLUCOSAMINIDASE"/>
    <property type="match status" value="1"/>
</dbReference>
<evidence type="ECO:0000256" key="6">
    <source>
        <dbReference type="ARBA" id="ARBA00060996"/>
    </source>
</evidence>
<comment type="similarity">
    <text evidence="6">Belongs to the glycosyl hydrolase 89 family.</text>
</comment>